<dbReference type="InterPro" id="IPR003661">
    <property type="entry name" value="HisK_dim/P_dom"/>
</dbReference>
<feature type="domain" description="Signal transduction histidine kinase dimerisation/phosphoacceptor" evidence="5">
    <location>
        <begin position="200"/>
        <end position="260"/>
    </location>
</feature>
<evidence type="ECO:0000259" key="5">
    <source>
        <dbReference type="SMART" id="SM00388"/>
    </source>
</evidence>
<dbReference type="GO" id="GO:0016301">
    <property type="term" value="F:kinase activity"/>
    <property type="evidence" value="ECO:0007669"/>
    <property type="project" value="UniProtKB-KW"/>
</dbReference>
<gene>
    <name evidence="6" type="ORF">QUW28_07375</name>
</gene>
<dbReference type="Pfam" id="PF00512">
    <property type="entry name" value="HisKA"/>
    <property type="match status" value="1"/>
</dbReference>
<keyword evidence="7" id="KW-1185">Reference proteome</keyword>
<evidence type="ECO:0000313" key="7">
    <source>
        <dbReference type="Proteomes" id="UP001529421"/>
    </source>
</evidence>
<sequence>MTVGVAFCLAMLWWSTASSELARKRSTLEELSRLPPADAVGTGDATLHLGPGIPTWARVTVDDGREVLGVDVSSPDDFCLKVADAQALVELRDACATDPFAWGGRTWIALWQPVGTEDDAIVVSADGEVKPSEGAVDGAGEASGGGRLYVFLDISDYVEQIVGLGAACLAAAAAVLAASLAIGWFAAGMALLPVAQAEARQREFVCAASHDLKTPLMAVTANCDVLEAEAGGDPALMPWIGNIRAAADDMAGRIADMLTGLDR</sequence>
<evidence type="ECO:0000256" key="4">
    <source>
        <dbReference type="SAM" id="Phobius"/>
    </source>
</evidence>
<dbReference type="CDD" id="cd00082">
    <property type="entry name" value="HisKA"/>
    <property type="match status" value="1"/>
</dbReference>
<accession>A0ABT7V9Y3</accession>
<name>A0ABT7V9Y3_9ACTN</name>
<dbReference type="SUPFAM" id="SSF47384">
    <property type="entry name" value="Homodimeric domain of signal transducing histidine kinase"/>
    <property type="match status" value="1"/>
</dbReference>
<keyword evidence="6" id="KW-0808">Transferase</keyword>
<evidence type="ECO:0000313" key="6">
    <source>
        <dbReference type="EMBL" id="MDM8275310.1"/>
    </source>
</evidence>
<reference evidence="7" key="1">
    <citation type="submission" date="2023-06" db="EMBL/GenBank/DDBJ databases">
        <title>Identification and characterization of horizontal gene transfer across gut microbiota members of farm animals based on homology search.</title>
        <authorList>
            <person name="Zeman M."/>
            <person name="Kubasova T."/>
            <person name="Jahodarova E."/>
            <person name="Nykrynova M."/>
            <person name="Rychlik I."/>
        </authorList>
    </citation>
    <scope>NUCLEOTIDE SEQUENCE [LARGE SCALE GENOMIC DNA]</scope>
    <source>
        <strain evidence="7">154_Feed</strain>
    </source>
</reference>
<protein>
    <recommendedName>
        <fullName evidence="3">histidine kinase</fullName>
        <ecNumber evidence="3">2.7.13.3</ecNumber>
    </recommendedName>
</protein>
<dbReference type="RefSeq" id="WP_289545309.1">
    <property type="nucleotide sequence ID" value="NZ_JAUDDZ010000010.1"/>
</dbReference>
<comment type="subcellular location">
    <subcellularLocation>
        <location evidence="2">Cell membrane</location>
    </subcellularLocation>
</comment>
<evidence type="ECO:0000256" key="1">
    <source>
        <dbReference type="ARBA" id="ARBA00000085"/>
    </source>
</evidence>
<dbReference type="EC" id="2.7.13.3" evidence="3"/>
<keyword evidence="4" id="KW-0472">Membrane</keyword>
<keyword evidence="4" id="KW-1133">Transmembrane helix</keyword>
<reference evidence="6 7" key="2">
    <citation type="submission" date="2023-06" db="EMBL/GenBank/DDBJ databases">
        <authorList>
            <person name="Zeman M."/>
            <person name="Kubasova T."/>
            <person name="Jahodarova E."/>
            <person name="Nykrynova M."/>
            <person name="Rychlik I."/>
        </authorList>
    </citation>
    <scope>NUCLEOTIDE SEQUENCE [LARGE SCALE GENOMIC DNA]</scope>
    <source>
        <strain evidence="6 7">154_Feed</strain>
    </source>
</reference>
<dbReference type="InterPro" id="IPR036097">
    <property type="entry name" value="HisK_dim/P_sf"/>
</dbReference>
<comment type="catalytic activity">
    <reaction evidence="1">
        <text>ATP + protein L-histidine = ADP + protein N-phospho-L-histidine.</text>
        <dbReference type="EC" id="2.7.13.3"/>
    </reaction>
</comment>
<proteinExistence type="predicted"/>
<dbReference type="SMART" id="SM00388">
    <property type="entry name" value="HisKA"/>
    <property type="match status" value="1"/>
</dbReference>
<evidence type="ECO:0000256" key="3">
    <source>
        <dbReference type="ARBA" id="ARBA00012438"/>
    </source>
</evidence>
<feature type="transmembrane region" description="Helical" evidence="4">
    <location>
        <begin position="161"/>
        <end position="192"/>
    </location>
</feature>
<organism evidence="6 7">
    <name type="scientific">Enorma phocaeensis</name>
    <dbReference type="NCBI Taxonomy" id="1871019"/>
    <lineage>
        <taxon>Bacteria</taxon>
        <taxon>Bacillati</taxon>
        <taxon>Actinomycetota</taxon>
        <taxon>Coriobacteriia</taxon>
        <taxon>Coriobacteriales</taxon>
        <taxon>Coriobacteriaceae</taxon>
        <taxon>Enorma</taxon>
    </lineage>
</organism>
<keyword evidence="4" id="KW-0812">Transmembrane</keyword>
<dbReference type="Gene3D" id="1.10.287.130">
    <property type="match status" value="1"/>
</dbReference>
<comment type="caution">
    <text evidence="6">The sequence shown here is derived from an EMBL/GenBank/DDBJ whole genome shotgun (WGS) entry which is preliminary data.</text>
</comment>
<evidence type="ECO:0000256" key="2">
    <source>
        <dbReference type="ARBA" id="ARBA00004236"/>
    </source>
</evidence>
<keyword evidence="6" id="KW-0418">Kinase</keyword>
<dbReference type="Proteomes" id="UP001529421">
    <property type="component" value="Unassembled WGS sequence"/>
</dbReference>
<dbReference type="EMBL" id="JAUDDZ010000010">
    <property type="protein sequence ID" value="MDM8275310.1"/>
    <property type="molecule type" value="Genomic_DNA"/>
</dbReference>